<dbReference type="PANTHER" id="PTHR11758">
    <property type="entry name" value="40S RIBOSOMAL PROTEIN S15A"/>
    <property type="match status" value="1"/>
</dbReference>
<evidence type="ECO:0000313" key="6">
    <source>
        <dbReference type="EMBL" id="OGM89922.1"/>
    </source>
</evidence>
<name>A0A1F8DNA5_9BACT</name>
<dbReference type="GO" id="GO:0006412">
    <property type="term" value="P:translation"/>
    <property type="evidence" value="ECO:0007669"/>
    <property type="project" value="InterPro"/>
</dbReference>
<dbReference type="Pfam" id="PF00410">
    <property type="entry name" value="Ribosomal_S8"/>
    <property type="match status" value="1"/>
</dbReference>
<protein>
    <recommendedName>
        <fullName evidence="4">Small ribosomal subunit protein uS8</fullName>
    </recommendedName>
    <alternativeName>
        <fullName evidence="5">30S ribosomal protein S8</fullName>
    </alternativeName>
</protein>
<keyword evidence="3" id="KW-0687">Ribonucleoprotein</keyword>
<reference evidence="6 7" key="1">
    <citation type="journal article" date="2016" name="Nat. Commun.">
        <title>Thousands of microbial genomes shed light on interconnected biogeochemical processes in an aquifer system.</title>
        <authorList>
            <person name="Anantharaman K."/>
            <person name="Brown C.T."/>
            <person name="Hug L.A."/>
            <person name="Sharon I."/>
            <person name="Castelle C.J."/>
            <person name="Probst A.J."/>
            <person name="Thomas B.C."/>
            <person name="Singh A."/>
            <person name="Wilkins M.J."/>
            <person name="Karaoz U."/>
            <person name="Brodie E.L."/>
            <person name="Williams K.H."/>
            <person name="Hubbard S.S."/>
            <person name="Banfield J.F."/>
        </authorList>
    </citation>
    <scope>NUCLEOTIDE SEQUENCE [LARGE SCALE GENOMIC DNA]</scope>
</reference>
<gene>
    <name evidence="6" type="ORF">A2108_03000</name>
</gene>
<dbReference type="InterPro" id="IPR000630">
    <property type="entry name" value="Ribosomal_uS8"/>
</dbReference>
<evidence type="ECO:0000256" key="5">
    <source>
        <dbReference type="ARBA" id="ARBA00035525"/>
    </source>
</evidence>
<dbReference type="EMBL" id="MGIN01000009">
    <property type="protein sequence ID" value="OGM89922.1"/>
    <property type="molecule type" value="Genomic_DNA"/>
</dbReference>
<dbReference type="GO" id="GO:1990904">
    <property type="term" value="C:ribonucleoprotein complex"/>
    <property type="evidence" value="ECO:0007669"/>
    <property type="project" value="UniProtKB-KW"/>
</dbReference>
<dbReference type="SUPFAM" id="SSF56047">
    <property type="entry name" value="Ribosomal protein S8"/>
    <property type="match status" value="1"/>
</dbReference>
<evidence type="ECO:0000256" key="3">
    <source>
        <dbReference type="ARBA" id="ARBA00023274"/>
    </source>
</evidence>
<accession>A0A1F8DNA5</accession>
<dbReference type="AlphaFoldDB" id="A0A1F8DNA5"/>
<dbReference type="InterPro" id="IPR035987">
    <property type="entry name" value="Ribosomal_uS8_sf"/>
</dbReference>
<dbReference type="Gene3D" id="3.30.1490.10">
    <property type="match status" value="1"/>
</dbReference>
<evidence type="ECO:0000256" key="1">
    <source>
        <dbReference type="ARBA" id="ARBA00006471"/>
    </source>
</evidence>
<dbReference type="NCBIfam" id="NF001109">
    <property type="entry name" value="PRK00136.1"/>
    <property type="match status" value="1"/>
</dbReference>
<comment type="similarity">
    <text evidence="1">Belongs to the universal ribosomal protein uS8 family.</text>
</comment>
<evidence type="ECO:0000256" key="4">
    <source>
        <dbReference type="ARBA" id="ARBA00035258"/>
    </source>
</evidence>
<keyword evidence="2 6" id="KW-0689">Ribosomal protein</keyword>
<evidence type="ECO:0000256" key="2">
    <source>
        <dbReference type="ARBA" id="ARBA00022980"/>
    </source>
</evidence>
<comment type="caution">
    <text evidence="6">The sequence shown here is derived from an EMBL/GenBank/DDBJ whole genome shotgun (WGS) entry which is preliminary data.</text>
</comment>
<dbReference type="Proteomes" id="UP000178303">
    <property type="component" value="Unassembled WGS sequence"/>
</dbReference>
<sequence>MSYIDLLTQLKNAQAVGKERIKYSFSKLDEKIVSVLVENGFVAGFEKKGRGPKKFLDIILAYEKDRGAIDGLKFISTPSRRIYKKHQLIRPVRQGFGMAVVSTSQGIMTDKEVRKKKIGGQVLFEIW</sequence>
<dbReference type="FunFam" id="3.30.1490.10:FF:000001">
    <property type="entry name" value="30S ribosomal protein S8"/>
    <property type="match status" value="1"/>
</dbReference>
<organism evidence="6 7">
    <name type="scientific">Candidatus Wolfebacteria bacterium GWA1_42_9</name>
    <dbReference type="NCBI Taxonomy" id="1802553"/>
    <lineage>
        <taxon>Bacteria</taxon>
        <taxon>Candidatus Wolfeibacteriota</taxon>
    </lineage>
</organism>
<dbReference type="GO" id="GO:0003735">
    <property type="term" value="F:structural constituent of ribosome"/>
    <property type="evidence" value="ECO:0007669"/>
    <property type="project" value="InterPro"/>
</dbReference>
<evidence type="ECO:0000313" key="7">
    <source>
        <dbReference type="Proteomes" id="UP000178303"/>
    </source>
</evidence>
<dbReference type="Gene3D" id="3.30.1370.30">
    <property type="match status" value="1"/>
</dbReference>
<dbReference type="GO" id="GO:0005737">
    <property type="term" value="C:cytoplasm"/>
    <property type="evidence" value="ECO:0007669"/>
    <property type="project" value="UniProtKB-ARBA"/>
</dbReference>
<proteinExistence type="inferred from homology"/>
<dbReference type="GO" id="GO:0005840">
    <property type="term" value="C:ribosome"/>
    <property type="evidence" value="ECO:0007669"/>
    <property type="project" value="UniProtKB-KW"/>
</dbReference>